<protein>
    <submittedName>
        <fullName evidence="1">Uncharacterized protein</fullName>
    </submittedName>
</protein>
<evidence type="ECO:0000313" key="1">
    <source>
        <dbReference type="EMBL" id="KAH6928029.1"/>
    </source>
</evidence>
<comment type="caution">
    <text evidence="1">The sequence shown here is derived from an EMBL/GenBank/DDBJ whole genome shotgun (WGS) entry which is preliminary data.</text>
</comment>
<name>A0ACB7S5J0_HYAAI</name>
<keyword evidence="2" id="KW-1185">Reference proteome</keyword>
<dbReference type="EMBL" id="CM023486">
    <property type="protein sequence ID" value="KAH6928029.1"/>
    <property type="molecule type" value="Genomic_DNA"/>
</dbReference>
<gene>
    <name evidence="1" type="ORF">HPB50_010609</name>
</gene>
<organism evidence="1 2">
    <name type="scientific">Hyalomma asiaticum</name>
    <name type="common">Tick</name>
    <dbReference type="NCBI Taxonomy" id="266040"/>
    <lineage>
        <taxon>Eukaryota</taxon>
        <taxon>Metazoa</taxon>
        <taxon>Ecdysozoa</taxon>
        <taxon>Arthropoda</taxon>
        <taxon>Chelicerata</taxon>
        <taxon>Arachnida</taxon>
        <taxon>Acari</taxon>
        <taxon>Parasitiformes</taxon>
        <taxon>Ixodida</taxon>
        <taxon>Ixodoidea</taxon>
        <taxon>Ixodidae</taxon>
        <taxon>Hyalomminae</taxon>
        <taxon>Hyalomma</taxon>
    </lineage>
</organism>
<reference evidence="1" key="1">
    <citation type="submission" date="2020-05" db="EMBL/GenBank/DDBJ databases">
        <title>Large-scale comparative analyses of tick genomes elucidate their genetic diversity and vector capacities.</title>
        <authorList>
            <person name="Jia N."/>
            <person name="Wang J."/>
            <person name="Shi W."/>
            <person name="Du L."/>
            <person name="Sun Y."/>
            <person name="Zhan W."/>
            <person name="Jiang J."/>
            <person name="Wang Q."/>
            <person name="Zhang B."/>
            <person name="Ji P."/>
            <person name="Sakyi L.B."/>
            <person name="Cui X."/>
            <person name="Yuan T."/>
            <person name="Jiang B."/>
            <person name="Yang W."/>
            <person name="Lam T.T.-Y."/>
            <person name="Chang Q."/>
            <person name="Ding S."/>
            <person name="Wang X."/>
            <person name="Zhu J."/>
            <person name="Ruan X."/>
            <person name="Zhao L."/>
            <person name="Wei J."/>
            <person name="Que T."/>
            <person name="Du C."/>
            <person name="Cheng J."/>
            <person name="Dai P."/>
            <person name="Han X."/>
            <person name="Huang E."/>
            <person name="Gao Y."/>
            <person name="Liu J."/>
            <person name="Shao H."/>
            <person name="Ye R."/>
            <person name="Li L."/>
            <person name="Wei W."/>
            <person name="Wang X."/>
            <person name="Wang C."/>
            <person name="Yang T."/>
            <person name="Huo Q."/>
            <person name="Li W."/>
            <person name="Guo W."/>
            <person name="Chen H."/>
            <person name="Zhou L."/>
            <person name="Ni X."/>
            <person name="Tian J."/>
            <person name="Zhou Y."/>
            <person name="Sheng Y."/>
            <person name="Liu T."/>
            <person name="Pan Y."/>
            <person name="Xia L."/>
            <person name="Li J."/>
            <person name="Zhao F."/>
            <person name="Cao W."/>
        </authorList>
    </citation>
    <scope>NUCLEOTIDE SEQUENCE</scope>
    <source>
        <strain evidence="1">Hyas-2018</strain>
    </source>
</reference>
<sequence length="101" mass="11009">MDGRQPETRAAPPLRLFTGLQTGPLSGCAFMVRRSLPRIRSGLCDAPGSDSPVLFPSSPWTGVKIKPRVVPPFPPICTFTVKSVARCSVHLGRIPRTSRRL</sequence>
<proteinExistence type="predicted"/>
<dbReference type="Proteomes" id="UP000821845">
    <property type="component" value="Chromosome 6"/>
</dbReference>
<evidence type="ECO:0000313" key="2">
    <source>
        <dbReference type="Proteomes" id="UP000821845"/>
    </source>
</evidence>
<accession>A0ACB7S5J0</accession>